<dbReference type="AlphaFoldDB" id="A0A096MVC9"/>
<gene>
    <name evidence="8" type="primary">DUXB</name>
</gene>
<keyword evidence="9" id="KW-1185">Reference proteome</keyword>
<dbReference type="OMA" id="GPNVMIM"/>
<dbReference type="Ensembl" id="ENSPANT00000013806.3">
    <property type="protein sequence ID" value="ENSPANP00000003804.3"/>
    <property type="gene ID" value="ENSPANG00000017490.3"/>
</dbReference>
<feature type="domain" description="Homeobox" evidence="7">
    <location>
        <begin position="13"/>
        <end position="73"/>
    </location>
</feature>
<feature type="DNA-binding region" description="Homeobox" evidence="5">
    <location>
        <begin position="102"/>
        <end position="161"/>
    </location>
</feature>
<evidence type="ECO:0000259" key="7">
    <source>
        <dbReference type="PROSITE" id="PS50071"/>
    </source>
</evidence>
<dbReference type="InterPro" id="IPR051306">
    <property type="entry name" value="Homeobox_regulator"/>
</dbReference>
<dbReference type="GO" id="GO:0000981">
    <property type="term" value="F:DNA-binding transcription factor activity, RNA polymerase II-specific"/>
    <property type="evidence" value="ECO:0007669"/>
    <property type="project" value="InterPro"/>
</dbReference>
<dbReference type="CDD" id="cd00086">
    <property type="entry name" value="homeodomain"/>
    <property type="match status" value="2"/>
</dbReference>
<dbReference type="InterPro" id="IPR017970">
    <property type="entry name" value="Homeobox_CS"/>
</dbReference>
<evidence type="ECO:0000256" key="5">
    <source>
        <dbReference type="PROSITE-ProRule" id="PRU00108"/>
    </source>
</evidence>
<dbReference type="Pfam" id="PF00046">
    <property type="entry name" value="Homeodomain"/>
    <property type="match status" value="2"/>
</dbReference>
<feature type="DNA-binding region" description="Homeobox" evidence="5">
    <location>
        <begin position="15"/>
        <end position="74"/>
    </location>
</feature>
<dbReference type="InterPro" id="IPR001356">
    <property type="entry name" value="HD"/>
</dbReference>
<evidence type="ECO:0000256" key="1">
    <source>
        <dbReference type="ARBA" id="ARBA00004123"/>
    </source>
</evidence>
<dbReference type="InterPro" id="IPR009057">
    <property type="entry name" value="Homeodomain-like_sf"/>
</dbReference>
<keyword evidence="2 5" id="KW-0238">DNA-binding</keyword>
<accession>A0A096MVC9</accession>
<evidence type="ECO:0000313" key="9">
    <source>
        <dbReference type="Proteomes" id="UP000028761"/>
    </source>
</evidence>
<dbReference type="STRING" id="9555.ENSPANP00000003804"/>
<reference evidence="8" key="3">
    <citation type="submission" date="2025-09" db="UniProtKB">
        <authorList>
            <consortium name="Ensembl"/>
        </authorList>
    </citation>
    <scope>IDENTIFICATION</scope>
</reference>
<keyword evidence="3 5" id="KW-0371">Homeobox</keyword>
<dbReference type="GO" id="GO:0000977">
    <property type="term" value="F:RNA polymerase II transcription regulatory region sequence-specific DNA binding"/>
    <property type="evidence" value="ECO:0007669"/>
    <property type="project" value="TreeGrafter"/>
</dbReference>
<dbReference type="PROSITE" id="PS50071">
    <property type="entry name" value="HOMEOBOX_2"/>
    <property type="match status" value="2"/>
</dbReference>
<dbReference type="PANTHER" id="PTHR46123">
    <property type="entry name" value="MIX-TYPE HOMEOBOX GENE 1-RELATED"/>
    <property type="match status" value="1"/>
</dbReference>
<dbReference type="eggNOG" id="KOG0849">
    <property type="taxonomic scope" value="Eukaryota"/>
</dbReference>
<dbReference type="SUPFAM" id="SSF46689">
    <property type="entry name" value="Homeodomain-like"/>
    <property type="match status" value="2"/>
</dbReference>
<dbReference type="GO" id="GO:0005634">
    <property type="term" value="C:nucleus"/>
    <property type="evidence" value="ECO:0007669"/>
    <property type="project" value="UniProtKB-SubCell"/>
</dbReference>
<keyword evidence="4 5" id="KW-0539">Nucleus</keyword>
<dbReference type="PROSITE" id="PS00027">
    <property type="entry name" value="HOMEOBOX_1"/>
    <property type="match status" value="1"/>
</dbReference>
<proteinExistence type="predicted"/>
<dbReference type="HOGENOM" id="CLU_049543_1_2_1"/>
<dbReference type="Proteomes" id="UP000028761">
    <property type="component" value="Chromosome 18"/>
</dbReference>
<evidence type="ECO:0000256" key="3">
    <source>
        <dbReference type="ARBA" id="ARBA00023155"/>
    </source>
</evidence>
<dbReference type="GeneTree" id="ENSGT00940000165352"/>
<evidence type="ECO:0000256" key="6">
    <source>
        <dbReference type="RuleBase" id="RU000682"/>
    </source>
</evidence>
<comment type="subcellular location">
    <subcellularLocation>
        <location evidence="1 5 6">Nucleus</location>
    </subcellularLocation>
</comment>
<evidence type="ECO:0000313" key="8">
    <source>
        <dbReference type="Ensembl" id="ENSPANP00000003804.3"/>
    </source>
</evidence>
<dbReference type="Gene3D" id="1.10.10.60">
    <property type="entry name" value="Homeodomain-like"/>
    <property type="match status" value="2"/>
</dbReference>
<sequence>MNLDGTSGGILQKEFWRKRIQYNQSQKDILQSWFQHDPFPDKAAREQLAKEIGVPESNIQVWFKNYRVKQRKLDYTCFSEKDQTQGHDQSQHLTHEYLPKEARQKQTFITWTQKNKLVQAFERNPFPDIATRKKLTEQTGLQESRIQMWFQKQRSLYPKNCRREPVNLLVDDPNERPDTTVGWHPVNLFSLTDSSHYFSSSNSSSGHQTLLPVLPSTQAPWDSFRVHVSQGPNVVIMQPTQAVQEVENSDQPLILPNHVLTLPILKKDLDTLTPFWLQYQEEHQNHKEHTGSGVLQFKSHSQPEPEHREQQPLNLGQLDISNILQRWDKMCQALLAEWDPLKGTH</sequence>
<dbReference type="SMART" id="SM00389">
    <property type="entry name" value="HOX"/>
    <property type="match status" value="2"/>
</dbReference>
<organism evidence="8 9">
    <name type="scientific">Papio anubis</name>
    <name type="common">Olive baboon</name>
    <dbReference type="NCBI Taxonomy" id="9555"/>
    <lineage>
        <taxon>Eukaryota</taxon>
        <taxon>Metazoa</taxon>
        <taxon>Chordata</taxon>
        <taxon>Craniata</taxon>
        <taxon>Vertebrata</taxon>
        <taxon>Euteleostomi</taxon>
        <taxon>Mammalia</taxon>
        <taxon>Eutheria</taxon>
        <taxon>Euarchontoglires</taxon>
        <taxon>Primates</taxon>
        <taxon>Haplorrhini</taxon>
        <taxon>Catarrhini</taxon>
        <taxon>Cercopithecidae</taxon>
        <taxon>Cercopithecinae</taxon>
        <taxon>Papio</taxon>
    </lineage>
</organism>
<evidence type="ECO:0000256" key="4">
    <source>
        <dbReference type="ARBA" id="ARBA00023242"/>
    </source>
</evidence>
<dbReference type="Bgee" id="ENSPANG00000017490">
    <property type="expression patterns" value="Expressed in pyloric antrum and 5 other cell types or tissues"/>
</dbReference>
<reference evidence="8 9" key="1">
    <citation type="submission" date="2012-03" db="EMBL/GenBank/DDBJ databases">
        <title>Whole Genome Assembly of Papio anubis.</title>
        <authorList>
            <person name="Liu Y.L."/>
            <person name="Abraham K.A."/>
            <person name="Akbar H.A."/>
            <person name="Ali S.A."/>
            <person name="Anosike U.A."/>
            <person name="Aqrawi P.A."/>
            <person name="Arias F.A."/>
            <person name="Attaway T.A."/>
            <person name="Awwad R.A."/>
            <person name="Babu C.B."/>
            <person name="Bandaranaike D.B."/>
            <person name="Battles P.B."/>
            <person name="Bell A.B."/>
            <person name="Beltran B.B."/>
            <person name="Berhane-Mersha D.B."/>
            <person name="Bess C.B."/>
            <person name="Bickham C.B."/>
            <person name="Bolden T.B."/>
            <person name="Carter K.C."/>
            <person name="Chau D.C."/>
            <person name="Chavez A.C."/>
            <person name="Clerc-Blankenburg K.C."/>
            <person name="Coyle M.C."/>
            <person name="Dao M.D."/>
            <person name="Davila M.L.D."/>
            <person name="Davy-Carroll L.D."/>
            <person name="Denson S.D."/>
            <person name="Dinh H.D."/>
            <person name="Fernandez S.F."/>
            <person name="Fernando P.F."/>
            <person name="Forbes L.F."/>
            <person name="Francis C.F."/>
            <person name="Francisco L.F."/>
            <person name="Fu Q.F."/>
            <person name="Garcia-Iii R.G."/>
            <person name="Garrett T.G."/>
            <person name="Gross S.G."/>
            <person name="Gubbala S.G."/>
            <person name="Hirani K.H."/>
            <person name="Hogues M.H."/>
            <person name="Hollins B.H."/>
            <person name="Jackson L.J."/>
            <person name="Javaid M.J."/>
            <person name="Jhangiani S.J."/>
            <person name="Johnson A.J."/>
            <person name="Johnson B.J."/>
            <person name="Jones J.J."/>
            <person name="Joshi V.J."/>
            <person name="Kalu J.K."/>
            <person name="Khan N.K."/>
            <person name="Korchina V.K."/>
            <person name="Kovar C.K."/>
            <person name="Lago L.L."/>
            <person name="Lara F.L."/>
            <person name="Le T.-K.L."/>
            <person name="Lee S.L."/>
            <person name="Legall-Iii F.L."/>
            <person name="Lemon S.L."/>
            <person name="Liu J.L."/>
            <person name="Liu Y.-S.L."/>
            <person name="Liyanage D.L."/>
            <person name="Lopez J.L."/>
            <person name="Lorensuhewa L.L."/>
            <person name="Mata R.M."/>
            <person name="Mathew T.M."/>
            <person name="Mercado C.M."/>
            <person name="Mercado I.M."/>
            <person name="Morales K.M."/>
            <person name="Morgan M.M."/>
            <person name="Munidasa M.M."/>
            <person name="Ngo D.N."/>
            <person name="Nguyen L.N."/>
            <person name="Nguyen T.N."/>
            <person name="Nguyen N.N."/>
            <person name="Obregon M.O."/>
            <person name="Okwuonu G.O."/>
            <person name="Ongeri F.O."/>
            <person name="Onwere C.O."/>
            <person name="Osifeso I.O."/>
            <person name="Parra A.P."/>
            <person name="Patil S.P."/>
            <person name="Perez A.P."/>
            <person name="Perez Y.P."/>
            <person name="Pham C.P."/>
            <person name="Pu L.-L.P."/>
            <person name="Puazo M.P."/>
            <person name="Quiroz J.Q."/>
            <person name="Rouhana J.R."/>
            <person name="Ruiz M.R."/>
            <person name="Ruiz S.-J.R."/>
            <person name="Saada N.S."/>
            <person name="Santibanez J.S."/>
            <person name="Scheel M.S."/>
            <person name="Schneider B.S."/>
            <person name="Simmons D.S."/>
            <person name="Sisson I.S."/>
            <person name="Tang L.-Y.T."/>
            <person name="Thornton R.T."/>
            <person name="Tisius J.T."/>
            <person name="Toledanes G.T."/>
            <person name="Trejos Z.T."/>
            <person name="Usmani K.U."/>
            <person name="Varghese R.V."/>
            <person name="Vattathil S.V."/>
            <person name="Vee V.V."/>
            <person name="Walker D.W."/>
            <person name="Weissenberger G.W."/>
            <person name="White C.W."/>
            <person name="Williams A.W."/>
            <person name="Woodworth J.W."/>
            <person name="Wright R.W."/>
            <person name="Zhu Y.Z."/>
            <person name="Han Y.H."/>
            <person name="Newsham I.N."/>
            <person name="Nazareth L.N."/>
            <person name="Worley K.W."/>
            <person name="Muzny D.M."/>
            <person name="Rogers J.R."/>
            <person name="Gibbs R.G."/>
        </authorList>
    </citation>
    <scope>NUCLEOTIDE SEQUENCE [LARGE SCALE GENOMIC DNA]</scope>
</reference>
<reference evidence="8" key="2">
    <citation type="submission" date="2025-08" db="UniProtKB">
        <authorList>
            <consortium name="Ensembl"/>
        </authorList>
    </citation>
    <scope>IDENTIFICATION</scope>
</reference>
<protein>
    <submittedName>
        <fullName evidence="8">Double homeobox B</fullName>
    </submittedName>
</protein>
<dbReference type="PANTHER" id="PTHR46123:SF5">
    <property type="entry name" value="DOUBLE HOMEOBOX PROTEIN B"/>
    <property type="match status" value="1"/>
</dbReference>
<name>A0A096MVC9_PAPAN</name>
<evidence type="ECO:0000256" key="2">
    <source>
        <dbReference type="ARBA" id="ARBA00023125"/>
    </source>
</evidence>
<feature type="domain" description="Homeobox" evidence="7">
    <location>
        <begin position="100"/>
        <end position="160"/>
    </location>
</feature>